<evidence type="ECO:0000313" key="3">
    <source>
        <dbReference type="EMBL" id="RAI41510.1"/>
    </source>
</evidence>
<name>A0A327KRE4_9BRAD</name>
<comment type="caution">
    <text evidence="3">The sequence shown here is derived from an EMBL/GenBank/DDBJ whole genome shotgun (WGS) entry which is preliminary data.</text>
</comment>
<dbReference type="CDD" id="cd01066">
    <property type="entry name" value="APP_MetAP"/>
    <property type="match status" value="1"/>
</dbReference>
<dbReference type="InterPro" id="IPR036005">
    <property type="entry name" value="Creatinase/aminopeptidase-like"/>
</dbReference>
<dbReference type="Gene3D" id="3.90.230.10">
    <property type="entry name" value="Creatinase/methionine aminopeptidase superfamily"/>
    <property type="match status" value="1"/>
</dbReference>
<feature type="domain" description="Peptidase M24" evidence="1">
    <location>
        <begin position="153"/>
        <end position="352"/>
    </location>
</feature>
<evidence type="ECO:0000259" key="2">
    <source>
        <dbReference type="Pfam" id="PF01321"/>
    </source>
</evidence>
<keyword evidence="4" id="KW-1185">Reference proteome</keyword>
<accession>A0A327KRE4</accession>
<dbReference type="OrthoDB" id="9806388at2"/>
<reference evidence="3 4" key="1">
    <citation type="submission" date="2017-07" db="EMBL/GenBank/DDBJ databases">
        <title>Draft Genome Sequences of Select Purple Nonsulfur Bacteria.</title>
        <authorList>
            <person name="Lasarre B."/>
            <person name="Mckinlay J.B."/>
        </authorList>
    </citation>
    <scope>NUCLEOTIDE SEQUENCE [LARGE SCALE GENOMIC DNA]</scope>
    <source>
        <strain evidence="3 4">DSM 5909</strain>
    </source>
</reference>
<dbReference type="EMBL" id="NPEX01000186">
    <property type="protein sequence ID" value="RAI41510.1"/>
    <property type="molecule type" value="Genomic_DNA"/>
</dbReference>
<organism evidence="3 4">
    <name type="scientific">Rhodoplanes roseus</name>
    <dbReference type="NCBI Taxonomy" id="29409"/>
    <lineage>
        <taxon>Bacteria</taxon>
        <taxon>Pseudomonadati</taxon>
        <taxon>Pseudomonadota</taxon>
        <taxon>Alphaproteobacteria</taxon>
        <taxon>Hyphomicrobiales</taxon>
        <taxon>Nitrobacteraceae</taxon>
        <taxon>Rhodoplanes</taxon>
    </lineage>
</organism>
<dbReference type="PANTHER" id="PTHR46112">
    <property type="entry name" value="AMINOPEPTIDASE"/>
    <property type="match status" value="1"/>
</dbReference>
<dbReference type="Gene3D" id="3.40.350.10">
    <property type="entry name" value="Creatinase/prolidase N-terminal domain"/>
    <property type="match status" value="1"/>
</dbReference>
<evidence type="ECO:0000313" key="4">
    <source>
        <dbReference type="Proteomes" id="UP000249130"/>
    </source>
</evidence>
<dbReference type="RefSeq" id="WP_111421057.1">
    <property type="nucleotide sequence ID" value="NZ_NPEX01000186.1"/>
</dbReference>
<gene>
    <name evidence="3" type="ORF">CH341_21530</name>
</gene>
<dbReference type="Pfam" id="PF00557">
    <property type="entry name" value="Peptidase_M24"/>
    <property type="match status" value="1"/>
</dbReference>
<protein>
    <submittedName>
        <fullName evidence="3">Peptidase M24</fullName>
    </submittedName>
</protein>
<evidence type="ECO:0000259" key="1">
    <source>
        <dbReference type="Pfam" id="PF00557"/>
    </source>
</evidence>
<dbReference type="InterPro" id="IPR029149">
    <property type="entry name" value="Creatin/AminoP/Spt16_N"/>
</dbReference>
<dbReference type="InterPro" id="IPR000994">
    <property type="entry name" value="Pept_M24"/>
</dbReference>
<dbReference type="Proteomes" id="UP000249130">
    <property type="component" value="Unassembled WGS sequence"/>
</dbReference>
<dbReference type="PANTHER" id="PTHR46112:SF2">
    <property type="entry name" value="XAA-PRO AMINOPEPTIDASE P-RELATED"/>
    <property type="match status" value="1"/>
</dbReference>
<dbReference type="InterPro" id="IPR000587">
    <property type="entry name" value="Creatinase_N"/>
</dbReference>
<feature type="domain" description="Creatinase N-terminal" evidence="2">
    <location>
        <begin position="8"/>
        <end position="143"/>
    </location>
</feature>
<dbReference type="AlphaFoldDB" id="A0A327KRE4"/>
<dbReference type="SUPFAM" id="SSF55920">
    <property type="entry name" value="Creatinase/aminopeptidase"/>
    <property type="match status" value="1"/>
</dbReference>
<dbReference type="Pfam" id="PF01321">
    <property type="entry name" value="Creatinase_N"/>
    <property type="match status" value="1"/>
</dbReference>
<proteinExistence type="predicted"/>
<dbReference type="SUPFAM" id="SSF53092">
    <property type="entry name" value="Creatinase/prolidase N-terminal domain"/>
    <property type="match status" value="1"/>
</dbReference>
<sequence>MRQDVIARQVAAMKAAGLDAICSCSPENFAYVTGFVSPTQPLMRWRHAMAIVTADGAVSLVVVDMEASTIRAKAPGTEIAVWKEFSFDAMAVLAEALTTHGLADARIGLELDYLPAADFSDLSERLPGATFAPAQALLARLRQLKTPGEIDVLRKLSRIADRAITESFHAVSAGKTEMDLAAALTRGVYEQGAEYFKLMIVATGERSVFPNVGPTGRVLKHGDVCRVEIFPMIDGYHAGVCRTAAIGAAPPEAERIWANLTACKHMLLEAIRPGASSRAIYERYLAMTEALKLPRISFIGHGIGLHLHEDPYLGPTADQPLEAGMVLGIEPLIYETGFGFGMQNKDMVLVTETGCELLSDVSDTDRLLVVG</sequence>
<dbReference type="InterPro" id="IPR050659">
    <property type="entry name" value="Peptidase_M24B"/>
</dbReference>